<protein>
    <submittedName>
        <fullName evidence="1">Uncharacterized protein</fullName>
    </submittedName>
</protein>
<accession>A0A250VTA1</accession>
<dbReference type="STRING" id="1963.AQJ27_44720"/>
<name>A0A250VTA1_STROL</name>
<evidence type="ECO:0000313" key="2">
    <source>
        <dbReference type="Proteomes" id="UP000217446"/>
    </source>
</evidence>
<dbReference type="RefSeq" id="WP_067382843.1">
    <property type="nucleotide sequence ID" value="NZ_BDQI01000034.1"/>
</dbReference>
<proteinExistence type="predicted"/>
<reference evidence="2" key="1">
    <citation type="submission" date="2017-05" db="EMBL/GenBank/DDBJ databases">
        <title>Streptomyces olivochromogenes NBRC 3561 whole genome shotgun sequence.</title>
        <authorList>
            <person name="Dohra H."/>
            <person name="Kodani S."/>
        </authorList>
    </citation>
    <scope>NUCLEOTIDE SEQUENCE [LARGE SCALE GENOMIC DNA]</scope>
    <source>
        <strain evidence="2">NBRC 3561</strain>
    </source>
</reference>
<keyword evidence="2" id="KW-1185">Reference proteome</keyword>
<sequence length="94" mass="10768">MGQQIIKQPDGLLAVFSSITDTFILMDATPDEIVEWRAEQAAHSERERTRRELGHVLADDPRAAYFQFARTWEEVCEMNREHGGDLIPQNGPTR</sequence>
<dbReference type="EMBL" id="BDQI01000034">
    <property type="protein sequence ID" value="GAX57355.1"/>
    <property type="molecule type" value="Genomic_DNA"/>
</dbReference>
<comment type="caution">
    <text evidence="1">The sequence shown here is derived from an EMBL/GenBank/DDBJ whole genome shotgun (WGS) entry which is preliminary data.</text>
</comment>
<evidence type="ECO:0000313" key="1">
    <source>
        <dbReference type="EMBL" id="GAX57355.1"/>
    </source>
</evidence>
<organism evidence="1 2">
    <name type="scientific">Streptomyces olivochromogenes</name>
    <dbReference type="NCBI Taxonomy" id="1963"/>
    <lineage>
        <taxon>Bacteria</taxon>
        <taxon>Bacillati</taxon>
        <taxon>Actinomycetota</taxon>
        <taxon>Actinomycetes</taxon>
        <taxon>Kitasatosporales</taxon>
        <taxon>Streptomycetaceae</taxon>
        <taxon>Streptomyces</taxon>
    </lineage>
</organism>
<gene>
    <name evidence="1" type="ORF">SO3561_08925</name>
</gene>
<dbReference type="Proteomes" id="UP000217446">
    <property type="component" value="Unassembled WGS sequence"/>
</dbReference>
<dbReference type="AlphaFoldDB" id="A0A250VTA1"/>